<organism evidence="1 2">
    <name type="scientific">Lasiodiplodia mahajangana</name>
    <dbReference type="NCBI Taxonomy" id="1108764"/>
    <lineage>
        <taxon>Eukaryota</taxon>
        <taxon>Fungi</taxon>
        <taxon>Dikarya</taxon>
        <taxon>Ascomycota</taxon>
        <taxon>Pezizomycotina</taxon>
        <taxon>Dothideomycetes</taxon>
        <taxon>Dothideomycetes incertae sedis</taxon>
        <taxon>Botryosphaeriales</taxon>
        <taxon>Botryosphaeriaceae</taxon>
        <taxon>Lasiodiplodia</taxon>
    </lineage>
</organism>
<dbReference type="Proteomes" id="UP001153332">
    <property type="component" value="Unassembled WGS sequence"/>
</dbReference>
<dbReference type="EMBL" id="JAPUUL010000275">
    <property type="protein sequence ID" value="KAJ8131525.1"/>
    <property type="molecule type" value="Genomic_DNA"/>
</dbReference>
<proteinExistence type="predicted"/>
<reference evidence="1" key="1">
    <citation type="submission" date="2022-12" db="EMBL/GenBank/DDBJ databases">
        <title>Genome Sequence of Lasiodiplodia mahajangana.</title>
        <authorList>
            <person name="Buettner E."/>
        </authorList>
    </citation>
    <scope>NUCLEOTIDE SEQUENCE</scope>
    <source>
        <strain evidence="1">VT137</strain>
    </source>
</reference>
<protein>
    <submittedName>
        <fullName evidence="1">Uncharacterized protein</fullName>
    </submittedName>
</protein>
<keyword evidence="2" id="KW-1185">Reference proteome</keyword>
<comment type="caution">
    <text evidence="1">The sequence shown here is derived from an EMBL/GenBank/DDBJ whole genome shotgun (WGS) entry which is preliminary data.</text>
</comment>
<accession>A0ACC2JVH7</accession>
<gene>
    <name evidence="1" type="ORF">O1611_g2100</name>
</gene>
<name>A0ACC2JVH7_9PEZI</name>
<sequence length="127" mass="13768">MRSTVLLGLLGAASLPASAHPTKAAKPGVRRRTVDLNAFRITQDPTYHNEAVASSNAQLLAIKRDTYVETATELLKSVVPGAEFRLVGDHYVGTNGIAHVNFKQTVHGLDIDNADFNVNVRLFRSLS</sequence>
<evidence type="ECO:0000313" key="1">
    <source>
        <dbReference type="EMBL" id="KAJ8131525.1"/>
    </source>
</evidence>
<evidence type="ECO:0000313" key="2">
    <source>
        <dbReference type="Proteomes" id="UP001153332"/>
    </source>
</evidence>